<dbReference type="Gene3D" id="1.20.5.110">
    <property type="match status" value="1"/>
</dbReference>
<keyword evidence="8 10" id="KW-0472">Membrane</keyword>
<evidence type="ECO:0000256" key="3">
    <source>
        <dbReference type="ARBA" id="ARBA00022448"/>
    </source>
</evidence>
<evidence type="ECO:0000256" key="2">
    <source>
        <dbReference type="ARBA" id="ARBA00009063"/>
    </source>
</evidence>
<sequence>MAEDAAEKVGASSHSQPGTGARALQGTSHTSAFRELVEQYDSSSANRRKWQKSRDDALGPIVDRQVVRLLRKKQQAGEVLSTKEKDALRLRTADEEWFSEADRVHKHIVSLDAFLRGIRKPYLSSSSALGGARKESNQTKGASSLESWKGVDRLSDKERDEIEFQVRVVIKRSLARIKELEAGEEVRKRTTPLMSANPFSRLLGAATGSDFPGRAHPLYAEQLTQHRAAITAFLSTELTKASARLRDMQEARLRARQARSINLAGSAGAKGGAASASSGSTATNTVVAGSKGAMSRAAYDGLSADEINGRSNSDIMTKLTAEQVQQFDSESSALVKSLSEDLAAVEAAERKLNDISELQTQLIQHLGSQAEMADHLHQEAVGHALEVGRGNEQLQRAKENNRQASRFLCMFLVGSGLGLLFLHWVD</sequence>
<evidence type="ECO:0000313" key="12">
    <source>
        <dbReference type="EMBL" id="PWN94107.1"/>
    </source>
</evidence>
<keyword evidence="13" id="KW-1185">Reference proteome</keyword>
<keyword evidence="7" id="KW-0175">Coiled coil</keyword>
<evidence type="ECO:0000259" key="11">
    <source>
        <dbReference type="Pfam" id="PF10496"/>
    </source>
</evidence>
<dbReference type="PANTHER" id="PTHR15959">
    <property type="entry name" value="SYNTAXIN-18"/>
    <property type="match status" value="1"/>
</dbReference>
<evidence type="ECO:0000256" key="4">
    <source>
        <dbReference type="ARBA" id="ARBA00022692"/>
    </source>
</evidence>
<dbReference type="Pfam" id="PF10496">
    <property type="entry name" value="Syntaxin-18_N"/>
    <property type="match status" value="1"/>
</dbReference>
<keyword evidence="6 10" id="KW-1133">Transmembrane helix</keyword>
<dbReference type="GO" id="GO:0006890">
    <property type="term" value="P:retrograde vesicle-mediated transport, Golgi to endoplasmic reticulum"/>
    <property type="evidence" value="ECO:0007669"/>
    <property type="project" value="TreeGrafter"/>
</dbReference>
<organism evidence="12 13">
    <name type="scientific">Acaromyces ingoldii</name>
    <dbReference type="NCBI Taxonomy" id="215250"/>
    <lineage>
        <taxon>Eukaryota</taxon>
        <taxon>Fungi</taxon>
        <taxon>Dikarya</taxon>
        <taxon>Basidiomycota</taxon>
        <taxon>Ustilaginomycotina</taxon>
        <taxon>Exobasidiomycetes</taxon>
        <taxon>Exobasidiales</taxon>
        <taxon>Cryptobasidiaceae</taxon>
        <taxon>Acaromyces</taxon>
    </lineage>
</organism>
<dbReference type="InterPro" id="IPR019529">
    <property type="entry name" value="Syntaxin-18_N"/>
</dbReference>
<evidence type="ECO:0000256" key="6">
    <source>
        <dbReference type="ARBA" id="ARBA00022989"/>
    </source>
</evidence>
<dbReference type="RefSeq" id="XP_025381305.1">
    <property type="nucleotide sequence ID" value="XM_025519126.1"/>
</dbReference>
<evidence type="ECO:0000256" key="10">
    <source>
        <dbReference type="SAM" id="Phobius"/>
    </source>
</evidence>
<dbReference type="EMBL" id="KZ819634">
    <property type="protein sequence ID" value="PWN94107.1"/>
    <property type="molecule type" value="Genomic_DNA"/>
</dbReference>
<protein>
    <recommendedName>
        <fullName evidence="11">SNARE-complex protein Syntaxin-18 N-terminal domain-containing protein</fullName>
    </recommendedName>
</protein>
<evidence type="ECO:0000256" key="5">
    <source>
        <dbReference type="ARBA" id="ARBA00022927"/>
    </source>
</evidence>
<feature type="transmembrane region" description="Helical" evidence="10">
    <location>
        <begin position="407"/>
        <end position="425"/>
    </location>
</feature>
<evidence type="ECO:0000313" key="13">
    <source>
        <dbReference type="Proteomes" id="UP000245768"/>
    </source>
</evidence>
<dbReference type="GeneID" id="37041042"/>
<dbReference type="PANTHER" id="PTHR15959:SF0">
    <property type="entry name" value="SYNTAXIN-18"/>
    <property type="match status" value="1"/>
</dbReference>
<keyword evidence="5" id="KW-0653">Protein transport</keyword>
<dbReference type="OrthoDB" id="342981at2759"/>
<keyword evidence="4 10" id="KW-0812">Transmembrane</keyword>
<comment type="subcellular location">
    <subcellularLocation>
        <location evidence="1">Membrane</location>
        <topology evidence="1">Single-pass type IV membrane protein</topology>
    </subcellularLocation>
</comment>
<dbReference type="GO" id="GO:0005783">
    <property type="term" value="C:endoplasmic reticulum"/>
    <property type="evidence" value="ECO:0007669"/>
    <property type="project" value="TreeGrafter"/>
</dbReference>
<keyword evidence="3" id="KW-0813">Transport</keyword>
<dbReference type="STRING" id="215250.A0A316YXC4"/>
<accession>A0A316YXC4</accession>
<evidence type="ECO:0000256" key="8">
    <source>
        <dbReference type="ARBA" id="ARBA00023136"/>
    </source>
</evidence>
<name>A0A316YXC4_9BASI</name>
<gene>
    <name evidence="12" type="ORF">FA10DRAFT_237933</name>
</gene>
<dbReference type="FunCoup" id="A0A316YXC4">
    <property type="interactions" value="188"/>
</dbReference>
<evidence type="ECO:0000256" key="1">
    <source>
        <dbReference type="ARBA" id="ARBA00004211"/>
    </source>
</evidence>
<dbReference type="GO" id="GO:0031201">
    <property type="term" value="C:SNARE complex"/>
    <property type="evidence" value="ECO:0007669"/>
    <property type="project" value="TreeGrafter"/>
</dbReference>
<dbReference type="Proteomes" id="UP000245768">
    <property type="component" value="Unassembled WGS sequence"/>
</dbReference>
<evidence type="ECO:0000256" key="7">
    <source>
        <dbReference type="ARBA" id="ARBA00023054"/>
    </source>
</evidence>
<dbReference type="InParanoid" id="A0A316YXC4"/>
<dbReference type="FunFam" id="1.20.5.110:FF:000069">
    <property type="entry name" value="Related to syntaxin 18"/>
    <property type="match status" value="1"/>
</dbReference>
<feature type="domain" description="SNARE-complex protein Syntaxin-18 N-terminal" evidence="11">
    <location>
        <begin position="80"/>
        <end position="162"/>
    </location>
</feature>
<dbReference type="AlphaFoldDB" id="A0A316YXC4"/>
<feature type="region of interest" description="Disordered" evidence="9">
    <location>
        <begin position="1"/>
        <end position="28"/>
    </location>
</feature>
<proteinExistence type="inferred from homology"/>
<dbReference type="GO" id="GO:0015031">
    <property type="term" value="P:protein transport"/>
    <property type="evidence" value="ECO:0007669"/>
    <property type="project" value="UniProtKB-KW"/>
</dbReference>
<feature type="region of interest" description="Disordered" evidence="9">
    <location>
        <begin position="125"/>
        <end position="148"/>
    </location>
</feature>
<comment type="similarity">
    <text evidence="2">Belongs to the syntaxin family.</text>
</comment>
<evidence type="ECO:0000256" key="9">
    <source>
        <dbReference type="SAM" id="MobiDB-lite"/>
    </source>
</evidence>
<reference evidence="12 13" key="1">
    <citation type="journal article" date="2018" name="Mol. Biol. Evol.">
        <title>Broad Genomic Sampling Reveals a Smut Pathogenic Ancestry of the Fungal Clade Ustilaginomycotina.</title>
        <authorList>
            <person name="Kijpornyongpan T."/>
            <person name="Mondo S.J."/>
            <person name="Barry K."/>
            <person name="Sandor L."/>
            <person name="Lee J."/>
            <person name="Lipzen A."/>
            <person name="Pangilinan J."/>
            <person name="LaButti K."/>
            <person name="Hainaut M."/>
            <person name="Henrissat B."/>
            <person name="Grigoriev I.V."/>
            <person name="Spatafora J.W."/>
            <person name="Aime M.C."/>
        </authorList>
    </citation>
    <scope>NUCLEOTIDE SEQUENCE [LARGE SCALE GENOMIC DNA]</scope>
    <source>
        <strain evidence="12 13">MCA 4198</strain>
    </source>
</reference>